<dbReference type="EC" id="2.7.1.4" evidence="2"/>
<proteinExistence type="inferred from homology"/>
<evidence type="ECO:0000313" key="3">
    <source>
        <dbReference type="Proteomes" id="UP000315017"/>
    </source>
</evidence>
<sequence>MFLGIEIGGTKLQLGVSDGRGTHLVAIERRDVDARRGSAGILENIEAVGTALLQKYKLQGIGIGFGGPVNSATGIVTKSHQVDGWDDFPLVRWCQESFQLPAVMGNDCDVAALAEARLGAGRGSRSLLYVTVGTGVGGGLVIEGKVHGSGRPAVAEIGHLRPGLHDDRPEMTVESHCSGWGIAATALARISGEVSRRLEVLSEGVTPAHRQQILQRMALVAETEREYIADLLQRCEQDPERLTAKIIAQAAQDGNDIARDVYLHATQVLGWAIAQTITLVAPEVVVVGGGVSLAGDQLFFEPLAEQIERYVFPALRGSYRLLPAELGELTVVHGALALAANSEK</sequence>
<dbReference type="OrthoDB" id="9810372at2"/>
<evidence type="ECO:0000313" key="2">
    <source>
        <dbReference type="EMBL" id="QDU30769.1"/>
    </source>
</evidence>
<organism evidence="2 3">
    <name type="scientific">Anatilimnocola aggregata</name>
    <dbReference type="NCBI Taxonomy" id="2528021"/>
    <lineage>
        <taxon>Bacteria</taxon>
        <taxon>Pseudomonadati</taxon>
        <taxon>Planctomycetota</taxon>
        <taxon>Planctomycetia</taxon>
        <taxon>Pirellulales</taxon>
        <taxon>Pirellulaceae</taxon>
        <taxon>Anatilimnocola</taxon>
    </lineage>
</organism>
<name>A0A517YKK8_9BACT</name>
<dbReference type="InterPro" id="IPR043129">
    <property type="entry name" value="ATPase_NBD"/>
</dbReference>
<dbReference type="PANTHER" id="PTHR18964">
    <property type="entry name" value="ROK (REPRESSOR, ORF, KINASE) FAMILY"/>
    <property type="match status" value="1"/>
</dbReference>
<reference evidence="2 3" key="1">
    <citation type="submission" date="2019-02" db="EMBL/GenBank/DDBJ databases">
        <title>Deep-cultivation of Planctomycetes and their phenomic and genomic characterization uncovers novel biology.</title>
        <authorList>
            <person name="Wiegand S."/>
            <person name="Jogler M."/>
            <person name="Boedeker C."/>
            <person name="Pinto D."/>
            <person name="Vollmers J."/>
            <person name="Rivas-Marin E."/>
            <person name="Kohn T."/>
            <person name="Peeters S.H."/>
            <person name="Heuer A."/>
            <person name="Rast P."/>
            <person name="Oberbeckmann S."/>
            <person name="Bunk B."/>
            <person name="Jeske O."/>
            <person name="Meyerdierks A."/>
            <person name="Storesund J.E."/>
            <person name="Kallscheuer N."/>
            <person name="Luecker S."/>
            <person name="Lage O.M."/>
            <person name="Pohl T."/>
            <person name="Merkel B.J."/>
            <person name="Hornburger P."/>
            <person name="Mueller R.-W."/>
            <person name="Bruemmer F."/>
            <person name="Labrenz M."/>
            <person name="Spormann A.M."/>
            <person name="Op den Camp H."/>
            <person name="Overmann J."/>
            <person name="Amann R."/>
            <person name="Jetten M.S.M."/>
            <person name="Mascher T."/>
            <person name="Medema M.H."/>
            <person name="Devos D.P."/>
            <person name="Kaster A.-K."/>
            <person name="Ovreas L."/>
            <person name="Rohde M."/>
            <person name="Galperin M.Y."/>
            <person name="Jogler C."/>
        </authorList>
    </citation>
    <scope>NUCLEOTIDE SEQUENCE [LARGE SCALE GENOMIC DNA]</scope>
    <source>
        <strain evidence="2 3">ETA_A8</strain>
    </source>
</reference>
<dbReference type="GO" id="GO:0008865">
    <property type="term" value="F:fructokinase activity"/>
    <property type="evidence" value="ECO:0007669"/>
    <property type="project" value="UniProtKB-EC"/>
</dbReference>
<dbReference type="InterPro" id="IPR000600">
    <property type="entry name" value="ROK"/>
</dbReference>
<dbReference type="CDD" id="cd23763">
    <property type="entry name" value="ASKHA_ATPase_ROK"/>
    <property type="match status" value="1"/>
</dbReference>
<protein>
    <submittedName>
        <fullName evidence="2">Fructokinase</fullName>
        <ecNumber evidence="2">2.7.1.4</ecNumber>
    </submittedName>
</protein>
<dbReference type="AlphaFoldDB" id="A0A517YKK8"/>
<dbReference type="Pfam" id="PF00480">
    <property type="entry name" value="ROK"/>
    <property type="match status" value="1"/>
</dbReference>
<evidence type="ECO:0000256" key="1">
    <source>
        <dbReference type="ARBA" id="ARBA00006479"/>
    </source>
</evidence>
<dbReference type="KEGG" id="aagg:ETAA8_59170"/>
<keyword evidence="2" id="KW-0418">Kinase</keyword>
<keyword evidence="2" id="KW-0808">Transferase</keyword>
<dbReference type="PANTHER" id="PTHR18964:SF149">
    <property type="entry name" value="BIFUNCTIONAL UDP-N-ACETYLGLUCOSAMINE 2-EPIMERASE_N-ACETYLMANNOSAMINE KINASE"/>
    <property type="match status" value="1"/>
</dbReference>
<comment type="similarity">
    <text evidence="1">Belongs to the ROK (NagC/XylR) family.</text>
</comment>
<dbReference type="SUPFAM" id="SSF53067">
    <property type="entry name" value="Actin-like ATPase domain"/>
    <property type="match status" value="1"/>
</dbReference>
<accession>A0A517YKK8</accession>
<dbReference type="Proteomes" id="UP000315017">
    <property type="component" value="Chromosome"/>
</dbReference>
<gene>
    <name evidence="2" type="primary">gmuE</name>
    <name evidence="2" type="ORF">ETAA8_59170</name>
</gene>
<dbReference type="EMBL" id="CP036274">
    <property type="protein sequence ID" value="QDU30769.1"/>
    <property type="molecule type" value="Genomic_DNA"/>
</dbReference>
<dbReference type="Gene3D" id="3.30.420.40">
    <property type="match status" value="2"/>
</dbReference>
<keyword evidence="3" id="KW-1185">Reference proteome</keyword>
<dbReference type="RefSeq" id="WP_145096785.1">
    <property type="nucleotide sequence ID" value="NZ_CP036274.1"/>
</dbReference>